<keyword evidence="3" id="KW-1185">Reference proteome</keyword>
<organism evidence="2 3">
    <name type="scientific">Pleurodeles waltl</name>
    <name type="common">Iberian ribbed newt</name>
    <dbReference type="NCBI Taxonomy" id="8319"/>
    <lineage>
        <taxon>Eukaryota</taxon>
        <taxon>Metazoa</taxon>
        <taxon>Chordata</taxon>
        <taxon>Craniata</taxon>
        <taxon>Vertebrata</taxon>
        <taxon>Euteleostomi</taxon>
        <taxon>Amphibia</taxon>
        <taxon>Batrachia</taxon>
        <taxon>Caudata</taxon>
        <taxon>Salamandroidea</taxon>
        <taxon>Salamandridae</taxon>
        <taxon>Pleurodelinae</taxon>
        <taxon>Pleurodeles</taxon>
    </lineage>
</organism>
<dbReference type="EMBL" id="JANPWB010000006">
    <property type="protein sequence ID" value="KAJ1179280.1"/>
    <property type="molecule type" value="Genomic_DNA"/>
</dbReference>
<accession>A0AAV7TSS2</accession>
<feature type="region of interest" description="Disordered" evidence="1">
    <location>
        <begin position="19"/>
        <end position="72"/>
    </location>
</feature>
<dbReference type="AlphaFoldDB" id="A0AAV7TSS2"/>
<proteinExistence type="predicted"/>
<name>A0AAV7TSS2_PLEWA</name>
<gene>
    <name evidence="2" type="ORF">NDU88_004514</name>
</gene>
<sequence>MESRCSRLAVAAKGLLTSRTEHQCPFGRSPVPVSPVLLSQAPRPRQSDPPGPLQRRPPSRACLGSEPNQPRGAPVLVRWARCQSTSWRLRPPEPGHCPLYSRPPKGKALYSFCEQRPGDQAVYLTLLRVRGQAECLSASGRSRPGGSHLLMRGPRPDLGP</sequence>
<feature type="region of interest" description="Disordered" evidence="1">
    <location>
        <begin position="137"/>
        <end position="160"/>
    </location>
</feature>
<evidence type="ECO:0000256" key="1">
    <source>
        <dbReference type="SAM" id="MobiDB-lite"/>
    </source>
</evidence>
<reference evidence="2" key="1">
    <citation type="journal article" date="2022" name="bioRxiv">
        <title>Sequencing and chromosome-scale assembly of the giantPleurodeles waltlgenome.</title>
        <authorList>
            <person name="Brown T."/>
            <person name="Elewa A."/>
            <person name="Iarovenko S."/>
            <person name="Subramanian E."/>
            <person name="Araus A.J."/>
            <person name="Petzold A."/>
            <person name="Susuki M."/>
            <person name="Suzuki K.-i.T."/>
            <person name="Hayashi T."/>
            <person name="Toyoda A."/>
            <person name="Oliveira C."/>
            <person name="Osipova E."/>
            <person name="Leigh N.D."/>
            <person name="Simon A."/>
            <person name="Yun M.H."/>
        </authorList>
    </citation>
    <scope>NUCLEOTIDE SEQUENCE</scope>
    <source>
        <strain evidence="2">20211129_DDA</strain>
        <tissue evidence="2">Liver</tissue>
    </source>
</reference>
<dbReference type="Proteomes" id="UP001066276">
    <property type="component" value="Chromosome 3_2"/>
</dbReference>
<evidence type="ECO:0000313" key="3">
    <source>
        <dbReference type="Proteomes" id="UP001066276"/>
    </source>
</evidence>
<evidence type="ECO:0000313" key="2">
    <source>
        <dbReference type="EMBL" id="KAJ1179280.1"/>
    </source>
</evidence>
<protein>
    <submittedName>
        <fullName evidence="2">Uncharacterized protein</fullName>
    </submittedName>
</protein>
<comment type="caution">
    <text evidence="2">The sequence shown here is derived from an EMBL/GenBank/DDBJ whole genome shotgun (WGS) entry which is preliminary data.</text>
</comment>